<dbReference type="EMBL" id="VSRR010000183">
    <property type="protein sequence ID" value="MPC11817.1"/>
    <property type="molecule type" value="Genomic_DNA"/>
</dbReference>
<organism evidence="1 2">
    <name type="scientific">Portunus trituberculatus</name>
    <name type="common">Swimming crab</name>
    <name type="synonym">Neptunus trituberculatus</name>
    <dbReference type="NCBI Taxonomy" id="210409"/>
    <lineage>
        <taxon>Eukaryota</taxon>
        <taxon>Metazoa</taxon>
        <taxon>Ecdysozoa</taxon>
        <taxon>Arthropoda</taxon>
        <taxon>Crustacea</taxon>
        <taxon>Multicrustacea</taxon>
        <taxon>Malacostraca</taxon>
        <taxon>Eumalacostraca</taxon>
        <taxon>Eucarida</taxon>
        <taxon>Decapoda</taxon>
        <taxon>Pleocyemata</taxon>
        <taxon>Brachyura</taxon>
        <taxon>Eubrachyura</taxon>
        <taxon>Portunoidea</taxon>
        <taxon>Portunidae</taxon>
        <taxon>Portuninae</taxon>
        <taxon>Portunus</taxon>
    </lineage>
</organism>
<evidence type="ECO:0000313" key="2">
    <source>
        <dbReference type="Proteomes" id="UP000324222"/>
    </source>
</evidence>
<accession>A0A5B7CPX3</accession>
<gene>
    <name evidence="1" type="ORF">E2C01_004492</name>
</gene>
<dbReference type="Proteomes" id="UP000324222">
    <property type="component" value="Unassembled WGS sequence"/>
</dbReference>
<comment type="caution">
    <text evidence="1">The sequence shown here is derived from an EMBL/GenBank/DDBJ whole genome shotgun (WGS) entry which is preliminary data.</text>
</comment>
<sequence>MRDRNVIQYSFNPFSSRTHFHIHSVYYLVILYSFRNS</sequence>
<keyword evidence="2" id="KW-1185">Reference proteome</keyword>
<reference evidence="1 2" key="1">
    <citation type="submission" date="2019-05" db="EMBL/GenBank/DDBJ databases">
        <title>Another draft genome of Portunus trituberculatus and its Hox gene families provides insights of decapod evolution.</title>
        <authorList>
            <person name="Jeong J.-H."/>
            <person name="Song I."/>
            <person name="Kim S."/>
            <person name="Choi T."/>
            <person name="Kim D."/>
            <person name="Ryu S."/>
            <person name="Kim W."/>
        </authorList>
    </citation>
    <scope>NUCLEOTIDE SEQUENCE [LARGE SCALE GENOMIC DNA]</scope>
    <source>
        <tissue evidence="1">Muscle</tissue>
    </source>
</reference>
<protein>
    <submittedName>
        <fullName evidence="1">Uncharacterized protein</fullName>
    </submittedName>
</protein>
<name>A0A5B7CPX3_PORTR</name>
<dbReference type="AlphaFoldDB" id="A0A5B7CPX3"/>
<proteinExistence type="predicted"/>
<evidence type="ECO:0000313" key="1">
    <source>
        <dbReference type="EMBL" id="MPC11817.1"/>
    </source>
</evidence>